<dbReference type="Proteomes" id="UP001060215">
    <property type="component" value="Chromosome 4"/>
</dbReference>
<reference evidence="1 2" key="1">
    <citation type="journal article" date="2022" name="Plant J.">
        <title>Chromosome-level genome of Camellia lanceoleosa provides a valuable resource for understanding genome evolution and self-incompatibility.</title>
        <authorList>
            <person name="Gong W."/>
            <person name="Xiao S."/>
            <person name="Wang L."/>
            <person name="Liao Z."/>
            <person name="Chang Y."/>
            <person name="Mo W."/>
            <person name="Hu G."/>
            <person name="Li W."/>
            <person name="Zhao G."/>
            <person name="Zhu H."/>
            <person name="Hu X."/>
            <person name="Ji K."/>
            <person name="Xiang X."/>
            <person name="Song Q."/>
            <person name="Yuan D."/>
            <person name="Jin S."/>
            <person name="Zhang L."/>
        </authorList>
    </citation>
    <scope>NUCLEOTIDE SEQUENCE [LARGE SCALE GENOMIC DNA]</scope>
    <source>
        <strain evidence="1">SQ_2022a</strain>
    </source>
</reference>
<name>A0ACC0HUJ1_9ERIC</name>
<organism evidence="1 2">
    <name type="scientific">Camellia lanceoleosa</name>
    <dbReference type="NCBI Taxonomy" id="1840588"/>
    <lineage>
        <taxon>Eukaryota</taxon>
        <taxon>Viridiplantae</taxon>
        <taxon>Streptophyta</taxon>
        <taxon>Embryophyta</taxon>
        <taxon>Tracheophyta</taxon>
        <taxon>Spermatophyta</taxon>
        <taxon>Magnoliopsida</taxon>
        <taxon>eudicotyledons</taxon>
        <taxon>Gunneridae</taxon>
        <taxon>Pentapetalae</taxon>
        <taxon>asterids</taxon>
        <taxon>Ericales</taxon>
        <taxon>Theaceae</taxon>
        <taxon>Camellia</taxon>
    </lineage>
</organism>
<keyword evidence="2" id="KW-1185">Reference proteome</keyword>
<protein>
    <submittedName>
        <fullName evidence="1">Glycerol kinase</fullName>
    </submittedName>
</protein>
<keyword evidence="1" id="KW-0808">Transferase</keyword>
<accession>A0ACC0HUJ1</accession>
<evidence type="ECO:0000313" key="2">
    <source>
        <dbReference type="Proteomes" id="UP001060215"/>
    </source>
</evidence>
<evidence type="ECO:0000313" key="1">
    <source>
        <dbReference type="EMBL" id="KAI8016167.1"/>
    </source>
</evidence>
<dbReference type="EMBL" id="CM045761">
    <property type="protein sequence ID" value="KAI8016167.1"/>
    <property type="molecule type" value="Genomic_DNA"/>
</dbReference>
<comment type="caution">
    <text evidence="1">The sequence shown here is derived from an EMBL/GenBank/DDBJ whole genome shotgun (WGS) entry which is preliminary data.</text>
</comment>
<keyword evidence="1" id="KW-0418">Kinase</keyword>
<sequence length="80" mass="9147">MVSESVRFTFRNRPLLSQSSDSLSSSPPKNGCISTKPIIFSFSNSYRPQSSPRQFYPQAGWIEHDPIEIMECEDLYEQGN</sequence>
<proteinExistence type="predicted"/>
<gene>
    <name evidence="1" type="ORF">LOK49_LG05G02253</name>
</gene>